<dbReference type="AlphaFoldDB" id="A0A2C9XS08"/>
<dbReference type="Proteomes" id="UP000194933">
    <property type="component" value="Unassembled WGS sequence"/>
</dbReference>
<dbReference type="EMBL" id="NGMO01000001">
    <property type="protein sequence ID" value="OTP12487.1"/>
    <property type="molecule type" value="Genomic_DNA"/>
</dbReference>
<proteinExistence type="predicted"/>
<evidence type="ECO:0000256" key="1">
    <source>
        <dbReference type="SAM" id="MobiDB-lite"/>
    </source>
</evidence>
<sequence length="377" mass="44610">MIDFDRQYHILALALRLGKASDFKAVGDEGKENYQFLFSKFISMIEQDKGSFFIEPQKKAAIITSLQHTIDFYDTKEASELQNIIENLKENDPTSFVIIPSYITITSVNNHVYSLIIYKRSDHYVLVKTDKLHSDFMNNYYIKFPPERIEEVSELLFATKFDYHPTSRVNIISYIKRKLDQPVNEMRLSMRGYSGVPNCPILEPFTAFRIALYNCHDSIFATHEFYLKRFYKSKECRKRFLNTFLDTNKEQIQKFLALWDHYEKRKEVTSLPFNKEPENARTISRCFLKKVLEDPETPQNFKKKHTEVKTPYKVFTSDSVTLKSLKKHLKTLSKQQKKIRKQKKLKEHLSRGKKLYSTNSQSQEVKNLPSSWRDKSR</sequence>
<protein>
    <submittedName>
        <fullName evidence="2">Uncharacterized protein</fullName>
    </submittedName>
</protein>
<keyword evidence="3" id="KW-1185">Reference proteome</keyword>
<organism evidence="2 3">
    <name type="scientific">Candidatus Enterococcus wittei</name>
    <dbReference type="NCBI Taxonomy" id="1987383"/>
    <lineage>
        <taxon>Bacteria</taxon>
        <taxon>Bacillati</taxon>
        <taxon>Bacillota</taxon>
        <taxon>Bacilli</taxon>
        <taxon>Lactobacillales</taxon>
        <taxon>Enterococcaceae</taxon>
        <taxon>Enterococcus</taxon>
    </lineage>
</organism>
<dbReference type="RefSeq" id="WP_086283911.1">
    <property type="nucleotide sequence ID" value="NZ_NGMO01000001.1"/>
</dbReference>
<feature type="compositionally biased region" description="Basic residues" evidence="1">
    <location>
        <begin position="332"/>
        <end position="354"/>
    </location>
</feature>
<feature type="region of interest" description="Disordered" evidence="1">
    <location>
        <begin position="332"/>
        <end position="377"/>
    </location>
</feature>
<dbReference type="STRING" id="1987383.A5844_000720"/>
<name>A0A2C9XS08_9ENTE</name>
<accession>A0A2C9XS08</accession>
<evidence type="ECO:0000313" key="3">
    <source>
        <dbReference type="Proteomes" id="UP000194933"/>
    </source>
</evidence>
<reference evidence="2 3" key="1">
    <citation type="submission" date="2017-05" db="EMBL/GenBank/DDBJ databases">
        <title>The Genome Sequence of Enterococcus sp. 10A9_DIV0425.</title>
        <authorList>
            <consortium name="The Broad Institute Genomics Platform"/>
            <consortium name="The Broad Institute Genomic Center for Infectious Diseases"/>
            <person name="Earl A."/>
            <person name="Manson A."/>
            <person name="Schwartman J."/>
            <person name="Gilmore M."/>
            <person name="Abouelleil A."/>
            <person name="Cao P."/>
            <person name="Chapman S."/>
            <person name="Cusick C."/>
            <person name="Shea T."/>
            <person name="Young S."/>
            <person name="Neafsey D."/>
            <person name="Nusbaum C."/>
            <person name="Birren B."/>
        </authorList>
    </citation>
    <scope>NUCLEOTIDE SEQUENCE [LARGE SCALE GENOMIC DNA]</scope>
    <source>
        <strain evidence="2 3">10A9_DIV0425</strain>
    </source>
</reference>
<feature type="compositionally biased region" description="Polar residues" evidence="1">
    <location>
        <begin position="356"/>
        <end position="370"/>
    </location>
</feature>
<comment type="caution">
    <text evidence="2">The sequence shown here is derived from an EMBL/GenBank/DDBJ whole genome shotgun (WGS) entry which is preliminary data.</text>
</comment>
<evidence type="ECO:0000313" key="2">
    <source>
        <dbReference type="EMBL" id="OTP12487.1"/>
    </source>
</evidence>
<gene>
    <name evidence="2" type="ORF">A5844_000720</name>
</gene>